<evidence type="ECO:0000256" key="3">
    <source>
        <dbReference type="PROSITE-ProRule" id="PRU00221"/>
    </source>
</evidence>
<keyword evidence="1 3" id="KW-0853">WD repeat</keyword>
<dbReference type="InterPro" id="IPR015943">
    <property type="entry name" value="WD40/YVTN_repeat-like_dom_sf"/>
</dbReference>
<dbReference type="STRING" id="1296120.A0A1B9GWC9"/>
<evidence type="ECO:0000256" key="4">
    <source>
        <dbReference type="SAM" id="MobiDB-lite"/>
    </source>
</evidence>
<dbReference type="Pfam" id="PF00400">
    <property type="entry name" value="WD40"/>
    <property type="match status" value="2"/>
</dbReference>
<feature type="repeat" description="WD" evidence="3">
    <location>
        <begin position="169"/>
        <end position="200"/>
    </location>
</feature>
<dbReference type="PROSITE" id="PS00678">
    <property type="entry name" value="WD_REPEATS_1"/>
    <property type="match status" value="1"/>
</dbReference>
<name>A0A1B9GWC9_9TREE</name>
<dbReference type="PANTHER" id="PTHR14604:SF4">
    <property type="entry name" value="F-BOX DOMAIN-CONTAINING PROTEIN"/>
    <property type="match status" value="1"/>
</dbReference>
<dbReference type="InterPro" id="IPR036322">
    <property type="entry name" value="WD40_repeat_dom_sf"/>
</dbReference>
<feature type="repeat" description="WD" evidence="3">
    <location>
        <begin position="210"/>
        <end position="251"/>
    </location>
</feature>
<protein>
    <submittedName>
        <fullName evidence="5">Uncharacterized protein</fullName>
    </submittedName>
</protein>
<organism evidence="5 6">
    <name type="scientific">Kwoniella heveanensis BCC8398</name>
    <dbReference type="NCBI Taxonomy" id="1296120"/>
    <lineage>
        <taxon>Eukaryota</taxon>
        <taxon>Fungi</taxon>
        <taxon>Dikarya</taxon>
        <taxon>Basidiomycota</taxon>
        <taxon>Agaricomycotina</taxon>
        <taxon>Tremellomycetes</taxon>
        <taxon>Tremellales</taxon>
        <taxon>Cryptococcaceae</taxon>
        <taxon>Kwoniella</taxon>
    </lineage>
</organism>
<dbReference type="InterPro" id="IPR019775">
    <property type="entry name" value="WD40_repeat_CS"/>
</dbReference>
<dbReference type="AlphaFoldDB" id="A0A1B9GWC9"/>
<dbReference type="SUPFAM" id="SSF50978">
    <property type="entry name" value="WD40 repeat-like"/>
    <property type="match status" value="1"/>
</dbReference>
<dbReference type="Gene3D" id="2.130.10.10">
    <property type="entry name" value="YVTN repeat-like/Quinoprotein amine dehydrogenase"/>
    <property type="match status" value="1"/>
</dbReference>
<evidence type="ECO:0000256" key="2">
    <source>
        <dbReference type="ARBA" id="ARBA00022737"/>
    </source>
</evidence>
<reference evidence="6" key="2">
    <citation type="submission" date="2013-12" db="EMBL/GenBank/DDBJ databases">
        <title>Evolution of pathogenesis and genome organization in the Tremellales.</title>
        <authorList>
            <person name="Cuomo C."/>
            <person name="Litvintseva A."/>
            <person name="Heitman J."/>
            <person name="Chen Y."/>
            <person name="Sun S."/>
            <person name="Springer D."/>
            <person name="Dromer F."/>
            <person name="Young S."/>
            <person name="Zeng Q."/>
            <person name="Chapman S."/>
            <person name="Gujja S."/>
            <person name="Saif S."/>
            <person name="Birren B."/>
        </authorList>
    </citation>
    <scope>NUCLEOTIDE SEQUENCE [LARGE SCALE GENOMIC DNA]</scope>
    <source>
        <strain evidence="6">BCC8398</strain>
    </source>
</reference>
<dbReference type="InterPro" id="IPR001680">
    <property type="entry name" value="WD40_rpt"/>
</dbReference>
<dbReference type="EMBL" id="KI669499">
    <property type="protein sequence ID" value="OCF35319.1"/>
    <property type="molecule type" value="Genomic_DNA"/>
</dbReference>
<dbReference type="SMART" id="SM00320">
    <property type="entry name" value="WD40"/>
    <property type="match status" value="3"/>
</dbReference>
<keyword evidence="2" id="KW-0677">Repeat</keyword>
<evidence type="ECO:0000256" key="1">
    <source>
        <dbReference type="ARBA" id="ARBA00022574"/>
    </source>
</evidence>
<proteinExistence type="predicted"/>
<dbReference type="PANTHER" id="PTHR14604">
    <property type="entry name" value="WD40 REPEAT PF20"/>
    <property type="match status" value="1"/>
</dbReference>
<dbReference type="OrthoDB" id="10257301at2759"/>
<reference evidence="5 6" key="1">
    <citation type="submission" date="2013-07" db="EMBL/GenBank/DDBJ databases">
        <title>The Genome Sequence of Cryptococcus heveanensis BCC8398.</title>
        <authorList>
            <consortium name="The Broad Institute Genome Sequencing Platform"/>
            <person name="Cuomo C."/>
            <person name="Litvintseva A."/>
            <person name="Chen Y."/>
            <person name="Heitman J."/>
            <person name="Sun S."/>
            <person name="Springer D."/>
            <person name="Dromer F."/>
            <person name="Young S.K."/>
            <person name="Zeng Q."/>
            <person name="Gargeya S."/>
            <person name="Fitzgerald M."/>
            <person name="Abouelleil A."/>
            <person name="Alvarado L."/>
            <person name="Berlin A.M."/>
            <person name="Chapman S.B."/>
            <person name="Dewar J."/>
            <person name="Goldberg J."/>
            <person name="Griggs A."/>
            <person name="Gujja S."/>
            <person name="Hansen M."/>
            <person name="Howarth C."/>
            <person name="Imamovic A."/>
            <person name="Larimer J."/>
            <person name="McCowan C."/>
            <person name="Murphy C."/>
            <person name="Pearson M."/>
            <person name="Priest M."/>
            <person name="Roberts A."/>
            <person name="Saif S."/>
            <person name="Shea T."/>
            <person name="Sykes S."/>
            <person name="Wortman J."/>
            <person name="Nusbaum C."/>
            <person name="Birren B."/>
        </authorList>
    </citation>
    <scope>NUCLEOTIDE SEQUENCE [LARGE SCALE GENOMIC DNA]</scope>
    <source>
        <strain evidence="5 6">BCC8398</strain>
    </source>
</reference>
<keyword evidence="6" id="KW-1185">Reference proteome</keyword>
<feature type="compositionally biased region" description="Basic residues" evidence="4">
    <location>
        <begin position="369"/>
        <end position="383"/>
    </location>
</feature>
<dbReference type="Proteomes" id="UP000092666">
    <property type="component" value="Unassembled WGS sequence"/>
</dbReference>
<sequence>MSTSVNVAVDGTGNVEIMVDDLAYVDVQHDAMAVFDDVEQGIVPGEDIFISAYKKGETSVHGKVKVLSHEGPGNDKTDLFPRDGVQFDRISKTHYEATFPALDIQRRTVKFPRQVINPSYKKSSSLDAPLQINTVALNPKSPHLAIGGPDGYCAIVPTSLDSREKEVQLKGHVGDVRDVKWFPSGEVILTASSDLSIRVYGKDGINPRTLKGHTRAITSLHIIGVGKQILSASKDGTVRLWDVGQGKEVRKWMIGETSRRGVEGMLVVEKQDELQRLGLVEEQRAMLLNIQEGIWVQPWDGEGYVVLTGAGDPGQLVSFDHAEGLVVLGYTSGIIEIRNLSTFAATSKIQNTMSSESETAFASGSVSRSKSKSKSQQGRIKRVRRNESSIYSLYLQKLESTPTPAPSEIGSEYNSEFDLYVGTAAGLPCRLGIQIHPETSGYEVVVKEELAGWDAVGIECWGIASYGGREEIWCAGGEGGIRRY</sequence>
<dbReference type="PROSITE" id="PS50294">
    <property type="entry name" value="WD_REPEATS_REGION"/>
    <property type="match status" value="2"/>
</dbReference>
<dbReference type="InterPro" id="IPR050995">
    <property type="entry name" value="WD-F-box_domain-protein"/>
</dbReference>
<evidence type="ECO:0000313" key="5">
    <source>
        <dbReference type="EMBL" id="OCF35319.1"/>
    </source>
</evidence>
<gene>
    <name evidence="5" type="ORF">I316_02865</name>
</gene>
<evidence type="ECO:0000313" key="6">
    <source>
        <dbReference type="Proteomes" id="UP000092666"/>
    </source>
</evidence>
<dbReference type="PROSITE" id="PS50082">
    <property type="entry name" value="WD_REPEATS_2"/>
    <property type="match status" value="2"/>
</dbReference>
<feature type="region of interest" description="Disordered" evidence="4">
    <location>
        <begin position="354"/>
        <end position="383"/>
    </location>
</feature>
<accession>A0A1B9GWC9</accession>